<evidence type="ECO:0000313" key="1">
    <source>
        <dbReference type="EMBL" id="SFC65576.1"/>
    </source>
</evidence>
<dbReference type="Proteomes" id="UP000198598">
    <property type="component" value="Unassembled WGS sequence"/>
</dbReference>
<gene>
    <name evidence="1" type="ORF">SAMN05216167_10278</name>
</gene>
<evidence type="ECO:0000313" key="2">
    <source>
        <dbReference type="Proteomes" id="UP000198598"/>
    </source>
</evidence>
<organism evidence="1 2">
    <name type="scientific">Spirosoma endophyticum</name>
    <dbReference type="NCBI Taxonomy" id="662367"/>
    <lineage>
        <taxon>Bacteria</taxon>
        <taxon>Pseudomonadati</taxon>
        <taxon>Bacteroidota</taxon>
        <taxon>Cytophagia</taxon>
        <taxon>Cytophagales</taxon>
        <taxon>Cytophagaceae</taxon>
        <taxon>Spirosoma</taxon>
    </lineage>
</organism>
<dbReference type="AlphaFoldDB" id="A0A1I1KXM7"/>
<protein>
    <submittedName>
        <fullName evidence="1">Uncharacterized protein</fullName>
    </submittedName>
</protein>
<sequence>MINNQKGRTVASVTTARNVTMDSKRNGLNKKKGIQRDIALIAFL</sequence>
<reference evidence="1 2" key="1">
    <citation type="submission" date="2016-10" db="EMBL/GenBank/DDBJ databases">
        <authorList>
            <person name="de Groot N.N."/>
        </authorList>
    </citation>
    <scope>NUCLEOTIDE SEQUENCE [LARGE SCALE GENOMIC DNA]</scope>
    <source>
        <strain evidence="1 2">DSM 26130</strain>
    </source>
</reference>
<name>A0A1I1KXM7_9BACT</name>
<keyword evidence="2" id="KW-1185">Reference proteome</keyword>
<dbReference type="EMBL" id="FOLQ01000002">
    <property type="protein sequence ID" value="SFC65576.1"/>
    <property type="molecule type" value="Genomic_DNA"/>
</dbReference>
<accession>A0A1I1KXM7</accession>
<proteinExistence type="predicted"/>